<dbReference type="InterPro" id="IPR011463">
    <property type="entry name" value="DUF1569"/>
</dbReference>
<organism evidence="1 2">
    <name type="scientific">Novipirellula aureliae</name>
    <dbReference type="NCBI Taxonomy" id="2527966"/>
    <lineage>
        <taxon>Bacteria</taxon>
        <taxon>Pseudomonadati</taxon>
        <taxon>Planctomycetota</taxon>
        <taxon>Planctomycetia</taxon>
        <taxon>Pirellulales</taxon>
        <taxon>Pirellulaceae</taxon>
        <taxon>Novipirellula</taxon>
    </lineage>
</organism>
<dbReference type="Proteomes" id="UP000315471">
    <property type="component" value="Unassembled WGS sequence"/>
</dbReference>
<evidence type="ECO:0000313" key="1">
    <source>
        <dbReference type="EMBL" id="TWU43210.1"/>
    </source>
</evidence>
<name>A0A5C6E2S2_9BACT</name>
<dbReference type="InterPro" id="IPR034660">
    <property type="entry name" value="DinB/YfiT-like"/>
</dbReference>
<dbReference type="SUPFAM" id="SSF109854">
    <property type="entry name" value="DinB/YfiT-like putative metalloenzymes"/>
    <property type="match status" value="1"/>
</dbReference>
<evidence type="ECO:0000313" key="2">
    <source>
        <dbReference type="Proteomes" id="UP000315471"/>
    </source>
</evidence>
<dbReference type="Pfam" id="PF07606">
    <property type="entry name" value="DUF1569"/>
    <property type="match status" value="1"/>
</dbReference>
<gene>
    <name evidence="1" type="ORF">Q31b_22480</name>
</gene>
<protein>
    <recommendedName>
        <fullName evidence="3">DUF1569 domain-containing protein</fullName>
    </recommendedName>
</protein>
<sequence length="183" mass="20459">MLVFPVVQAMYHPIVQTLTKERPAMADSVERRELTFSNVDEIVADARRLAAGEVRACGSHSFGQILHHLALSHDVATGQLIAPSPPLFMRLLMPLMKRMVINAKPLKPGIKLPAKGEAFFWPNKEFEVSEAIKYLEESVENYKTNGPLEIHPFFGKLNQAEADQLVCRHAALHLSFVHPVVIS</sequence>
<keyword evidence="2" id="KW-1185">Reference proteome</keyword>
<reference evidence="1 2" key="1">
    <citation type="submission" date="2019-02" db="EMBL/GenBank/DDBJ databases">
        <title>Deep-cultivation of Planctomycetes and their phenomic and genomic characterization uncovers novel biology.</title>
        <authorList>
            <person name="Wiegand S."/>
            <person name="Jogler M."/>
            <person name="Boedeker C."/>
            <person name="Pinto D."/>
            <person name="Vollmers J."/>
            <person name="Rivas-Marin E."/>
            <person name="Kohn T."/>
            <person name="Peeters S.H."/>
            <person name="Heuer A."/>
            <person name="Rast P."/>
            <person name="Oberbeckmann S."/>
            <person name="Bunk B."/>
            <person name="Jeske O."/>
            <person name="Meyerdierks A."/>
            <person name="Storesund J.E."/>
            <person name="Kallscheuer N."/>
            <person name="Luecker S."/>
            <person name="Lage O.M."/>
            <person name="Pohl T."/>
            <person name="Merkel B.J."/>
            <person name="Hornburger P."/>
            <person name="Mueller R.-W."/>
            <person name="Bruemmer F."/>
            <person name="Labrenz M."/>
            <person name="Spormann A.M."/>
            <person name="Op Den Camp H."/>
            <person name="Overmann J."/>
            <person name="Amann R."/>
            <person name="Jetten M.S.M."/>
            <person name="Mascher T."/>
            <person name="Medema M.H."/>
            <person name="Devos D.P."/>
            <person name="Kaster A.-K."/>
            <person name="Ovreas L."/>
            <person name="Rohde M."/>
            <person name="Galperin M.Y."/>
            <person name="Jogler C."/>
        </authorList>
    </citation>
    <scope>NUCLEOTIDE SEQUENCE [LARGE SCALE GENOMIC DNA]</scope>
    <source>
        <strain evidence="1 2">Q31b</strain>
    </source>
</reference>
<dbReference type="EMBL" id="SJPY01000003">
    <property type="protein sequence ID" value="TWU43210.1"/>
    <property type="molecule type" value="Genomic_DNA"/>
</dbReference>
<dbReference type="OrthoDB" id="282689at2"/>
<evidence type="ECO:0008006" key="3">
    <source>
        <dbReference type="Google" id="ProtNLM"/>
    </source>
</evidence>
<proteinExistence type="predicted"/>
<comment type="caution">
    <text evidence="1">The sequence shown here is derived from an EMBL/GenBank/DDBJ whole genome shotgun (WGS) entry which is preliminary data.</text>
</comment>
<dbReference type="AlphaFoldDB" id="A0A5C6E2S2"/>
<accession>A0A5C6E2S2</accession>